<reference evidence="2" key="2">
    <citation type="journal article" date="2015" name="Data Brief">
        <title>Shoot transcriptome of the giant reed, Arundo donax.</title>
        <authorList>
            <person name="Barrero R.A."/>
            <person name="Guerrero F.D."/>
            <person name="Moolhuijzen P."/>
            <person name="Goolsby J.A."/>
            <person name="Tidwell J."/>
            <person name="Bellgard S.E."/>
            <person name="Bellgard M.I."/>
        </authorList>
    </citation>
    <scope>NUCLEOTIDE SEQUENCE</scope>
    <source>
        <tissue evidence="2">Shoot tissue taken approximately 20 cm above the soil surface</tissue>
    </source>
</reference>
<evidence type="ECO:0000313" key="2">
    <source>
        <dbReference type="EMBL" id="JAD43608.1"/>
    </source>
</evidence>
<proteinExistence type="predicted"/>
<dbReference type="AlphaFoldDB" id="A0A0A9A111"/>
<keyword evidence="1" id="KW-0472">Membrane</keyword>
<evidence type="ECO:0000256" key="1">
    <source>
        <dbReference type="SAM" id="Phobius"/>
    </source>
</evidence>
<organism evidence="2">
    <name type="scientific">Arundo donax</name>
    <name type="common">Giant reed</name>
    <name type="synonym">Donax arundinaceus</name>
    <dbReference type="NCBI Taxonomy" id="35708"/>
    <lineage>
        <taxon>Eukaryota</taxon>
        <taxon>Viridiplantae</taxon>
        <taxon>Streptophyta</taxon>
        <taxon>Embryophyta</taxon>
        <taxon>Tracheophyta</taxon>
        <taxon>Spermatophyta</taxon>
        <taxon>Magnoliopsida</taxon>
        <taxon>Liliopsida</taxon>
        <taxon>Poales</taxon>
        <taxon>Poaceae</taxon>
        <taxon>PACMAD clade</taxon>
        <taxon>Arundinoideae</taxon>
        <taxon>Arundineae</taxon>
        <taxon>Arundo</taxon>
    </lineage>
</organism>
<sequence>MLLNIPYVSNILFLFVKYLMITFVSIYIR</sequence>
<name>A0A0A9A111_ARUDO</name>
<keyword evidence="1" id="KW-1133">Transmembrane helix</keyword>
<reference evidence="2" key="1">
    <citation type="submission" date="2014-09" db="EMBL/GenBank/DDBJ databases">
        <authorList>
            <person name="Magalhaes I.L.F."/>
            <person name="Oliveira U."/>
            <person name="Santos F.R."/>
            <person name="Vidigal T.H.D.A."/>
            <person name="Brescovit A.D."/>
            <person name="Santos A.J."/>
        </authorList>
    </citation>
    <scope>NUCLEOTIDE SEQUENCE</scope>
    <source>
        <tissue evidence="2">Shoot tissue taken approximately 20 cm above the soil surface</tissue>
    </source>
</reference>
<feature type="transmembrane region" description="Helical" evidence="1">
    <location>
        <begin position="6"/>
        <end position="28"/>
    </location>
</feature>
<keyword evidence="1" id="KW-0812">Transmembrane</keyword>
<protein>
    <submittedName>
        <fullName evidence="2">Uncharacterized protein</fullName>
    </submittedName>
</protein>
<accession>A0A0A9A111</accession>
<dbReference type="EMBL" id="GBRH01254287">
    <property type="protein sequence ID" value="JAD43608.1"/>
    <property type="molecule type" value="Transcribed_RNA"/>
</dbReference>